<keyword evidence="4" id="KW-1185">Reference proteome</keyword>
<dbReference type="Gene3D" id="3.40.50.410">
    <property type="entry name" value="von Willebrand factor, type A domain"/>
    <property type="match status" value="1"/>
</dbReference>
<dbReference type="InterPro" id="IPR036465">
    <property type="entry name" value="vWFA_dom_sf"/>
</dbReference>
<keyword evidence="1" id="KW-0472">Membrane</keyword>
<evidence type="ECO:0000256" key="1">
    <source>
        <dbReference type="SAM" id="Phobius"/>
    </source>
</evidence>
<dbReference type="Pfam" id="PF07811">
    <property type="entry name" value="TadE"/>
    <property type="match status" value="1"/>
</dbReference>
<gene>
    <name evidence="3" type="ORF">JCM19235_365</name>
</gene>
<dbReference type="AlphaFoldDB" id="A0A090S053"/>
<feature type="transmembrane region" description="Helical" evidence="1">
    <location>
        <begin position="20"/>
        <end position="39"/>
    </location>
</feature>
<dbReference type="EMBL" id="BBMR01000007">
    <property type="protein sequence ID" value="GAL21090.1"/>
    <property type="molecule type" value="Genomic_DNA"/>
</dbReference>
<evidence type="ECO:0000259" key="2">
    <source>
        <dbReference type="Pfam" id="PF07811"/>
    </source>
</evidence>
<dbReference type="Proteomes" id="UP000029228">
    <property type="component" value="Unassembled WGS sequence"/>
</dbReference>
<name>A0A090S053_9VIBR</name>
<evidence type="ECO:0000313" key="4">
    <source>
        <dbReference type="Proteomes" id="UP000029228"/>
    </source>
</evidence>
<comment type="caution">
    <text evidence="3">The sequence shown here is derived from an EMBL/GenBank/DDBJ whole genome shotgun (WGS) entry which is preliminary data.</text>
</comment>
<feature type="domain" description="TadE-like" evidence="2">
    <location>
        <begin position="18"/>
        <end position="59"/>
    </location>
</feature>
<protein>
    <submittedName>
        <fullName evidence="3">Protein TadG</fullName>
    </submittedName>
</protein>
<dbReference type="STRING" id="990268.JCM19235_365"/>
<evidence type="ECO:0000313" key="3">
    <source>
        <dbReference type="EMBL" id="GAL21090.1"/>
    </source>
</evidence>
<sequence length="526" mass="58841">MNYPAFQKRQSSVRSQQGIAAVWMALTMIPVLGMTFWAVEGTRYIQDTNRLRDAAQAAASAVTIEDQSLTANEFATRYIRDYIHGETGAVVVATRFYQAYDPTIEQEEIIQYTVTATTNHNSWFANNLIPAFDTTQDLKGEAVAKKLPFYLGDKNIDLVLVSDFSGSMSWQWGSSNACSDSSCKIEDLKQAVSDLSDKLLCSNVETDAGTGEETCVDEDQAALANKLGNRIAVVPFNIRTRETDGSNVFTVSQLRYRTDVDEDDSPRTYEEVAWNKWRQYTSGEIYDCSQDRDDCPNGRNGEQFQAQRLVSIFDIDSDDDDNSYHADVFNYVDFDLTVDEMFTSTFPDAKTKYRLNNMEFYRGYGSTSDDQFFTVGLTSDRSAINVIDDMWASGSTASFQGMLRGFQHMALGRPDTDDEDELAEYSDKIKMVIVLSDGVESPNNGILKGLVDAGLCDKAREQIPGLYIAVIGIDFAASEQSGFQDCVLNADEDIVDVTDTDEFIEKLEELIRKGSRVRVKHAFMAN</sequence>
<accession>A0A090S053</accession>
<keyword evidence="1" id="KW-1133">Transmembrane helix</keyword>
<reference evidence="3 4" key="1">
    <citation type="submission" date="2014-09" db="EMBL/GenBank/DDBJ databases">
        <title>Vibrio maritimus JCM 19235. (C45) whole genome shotgun sequence.</title>
        <authorList>
            <person name="Sawabe T."/>
            <person name="Meirelles P."/>
            <person name="Nakanishi M."/>
            <person name="Sayaka M."/>
            <person name="Hattori M."/>
            <person name="Ohkuma M."/>
        </authorList>
    </citation>
    <scope>NUCLEOTIDE SEQUENCE [LARGE SCALE GENOMIC DNA]</scope>
    <source>
        <strain evidence="4">JCM19235</strain>
    </source>
</reference>
<proteinExistence type="predicted"/>
<dbReference type="InterPro" id="IPR012495">
    <property type="entry name" value="TadE-like_dom"/>
</dbReference>
<organism evidence="3 4">
    <name type="scientific">Vibrio maritimus</name>
    <dbReference type="NCBI Taxonomy" id="990268"/>
    <lineage>
        <taxon>Bacteria</taxon>
        <taxon>Pseudomonadati</taxon>
        <taxon>Pseudomonadota</taxon>
        <taxon>Gammaproteobacteria</taxon>
        <taxon>Vibrionales</taxon>
        <taxon>Vibrionaceae</taxon>
        <taxon>Vibrio</taxon>
    </lineage>
</organism>
<keyword evidence="1" id="KW-0812">Transmembrane</keyword>